<name>A0A8R1DXP5_CAEJA</name>
<dbReference type="Gene3D" id="3.30.710.10">
    <property type="entry name" value="Potassium Channel Kv1.1, Chain A"/>
    <property type="match status" value="1"/>
</dbReference>
<organism evidence="2 3">
    <name type="scientific">Caenorhabditis japonica</name>
    <dbReference type="NCBI Taxonomy" id="281687"/>
    <lineage>
        <taxon>Eukaryota</taxon>
        <taxon>Metazoa</taxon>
        <taxon>Ecdysozoa</taxon>
        <taxon>Nematoda</taxon>
        <taxon>Chromadorea</taxon>
        <taxon>Rhabditida</taxon>
        <taxon>Rhabditina</taxon>
        <taxon>Rhabditomorpha</taxon>
        <taxon>Rhabditoidea</taxon>
        <taxon>Rhabditidae</taxon>
        <taxon>Peloderinae</taxon>
        <taxon>Caenorhabditis</taxon>
    </lineage>
</organism>
<protein>
    <submittedName>
        <fullName evidence="2">BTB domain-containing protein</fullName>
    </submittedName>
</protein>
<sequence length="323" mass="37624">MWNITQFILNQTFTDYYKFGRLDFLFYVDVDTLKKERGKTSIIRSTGDIEWYVKVCPSENKNGTLVSAYLYCDVVDVANWWRVGATFCIVVENEDDDHSIVRQMHHIFERETSPSRGWTIATLDEVSKQENKFVDEDGDVEFRVMIGVDWVEGFSTPKYFDFFSKNGDDDAVKIILDDVTFYVNKYIISGHSSYFRYKLIDGDEVEIDDVKIQDFYDFLQFLYAVPLRISKNNVDRMSQIAIRFNAINLKTWCIEYLEFAHMNKEMTDSEILQVADEHGFADVMKTVIGSAKSASEVKTKFPDYEDYSTDALCVIVRKALSFK</sequence>
<dbReference type="Gene3D" id="2.60.210.10">
    <property type="entry name" value="Apoptosis, Tumor Necrosis Factor Receptor Associated Protein 2, Chain A"/>
    <property type="match status" value="1"/>
</dbReference>
<dbReference type="AlphaFoldDB" id="A0A8R1DXP5"/>
<dbReference type="Pfam" id="PF00651">
    <property type="entry name" value="BTB"/>
    <property type="match status" value="1"/>
</dbReference>
<dbReference type="SUPFAM" id="SSF49599">
    <property type="entry name" value="TRAF domain-like"/>
    <property type="match status" value="1"/>
</dbReference>
<dbReference type="InterPro" id="IPR008974">
    <property type="entry name" value="TRAF-like"/>
</dbReference>
<dbReference type="PANTHER" id="PTHR47022:SF1">
    <property type="entry name" value="BTB AND MATH DOMAIN-CONTAINING PROTEIN 36-RELATED"/>
    <property type="match status" value="1"/>
</dbReference>
<evidence type="ECO:0000313" key="3">
    <source>
        <dbReference type="Proteomes" id="UP000005237"/>
    </source>
</evidence>
<dbReference type="SMART" id="SM00225">
    <property type="entry name" value="BTB"/>
    <property type="match status" value="1"/>
</dbReference>
<dbReference type="PANTHER" id="PTHR47022">
    <property type="entry name" value="BTB AND MATH DOMAIN-CONTAINING PROTEIN 36-RELATED"/>
    <property type="match status" value="1"/>
</dbReference>
<proteinExistence type="predicted"/>
<dbReference type="SUPFAM" id="SSF54695">
    <property type="entry name" value="POZ domain"/>
    <property type="match status" value="1"/>
</dbReference>
<dbReference type="InterPro" id="IPR002083">
    <property type="entry name" value="MATH/TRAF_dom"/>
</dbReference>
<keyword evidence="3" id="KW-1185">Reference proteome</keyword>
<dbReference type="CDD" id="cd01165">
    <property type="entry name" value="BTB_POZ"/>
    <property type="match status" value="1"/>
</dbReference>
<dbReference type="EnsemblMetazoa" id="CJA14392a.1">
    <property type="protein sequence ID" value="CJA14392a.1"/>
    <property type="gene ID" value="WBGene00133596"/>
</dbReference>
<reference evidence="2" key="2">
    <citation type="submission" date="2022-06" db="UniProtKB">
        <authorList>
            <consortium name="EnsemblMetazoa"/>
        </authorList>
    </citation>
    <scope>IDENTIFICATION</scope>
    <source>
        <strain evidence="2">DF5081</strain>
    </source>
</reference>
<dbReference type="CDD" id="cd00121">
    <property type="entry name" value="MATH"/>
    <property type="match status" value="1"/>
</dbReference>
<reference evidence="3" key="1">
    <citation type="submission" date="2010-08" db="EMBL/GenBank/DDBJ databases">
        <authorList>
            <consortium name="Caenorhabditis japonica Sequencing Consortium"/>
            <person name="Wilson R.K."/>
        </authorList>
    </citation>
    <scope>NUCLEOTIDE SEQUENCE [LARGE SCALE GENOMIC DNA]</scope>
    <source>
        <strain evidence="3">DF5081</strain>
    </source>
</reference>
<dbReference type="InterPro" id="IPR011333">
    <property type="entry name" value="SKP1/BTB/POZ_sf"/>
</dbReference>
<dbReference type="PROSITE" id="PS50097">
    <property type="entry name" value="BTB"/>
    <property type="match status" value="1"/>
</dbReference>
<dbReference type="InterPro" id="IPR000210">
    <property type="entry name" value="BTB/POZ_dom"/>
</dbReference>
<accession>A0A8R1DXP5</accession>
<dbReference type="Proteomes" id="UP000005237">
    <property type="component" value="Unassembled WGS sequence"/>
</dbReference>
<evidence type="ECO:0000259" key="1">
    <source>
        <dbReference type="PROSITE" id="PS50097"/>
    </source>
</evidence>
<evidence type="ECO:0000313" key="2">
    <source>
        <dbReference type="EnsemblMetazoa" id="CJA14392a.1"/>
    </source>
</evidence>
<feature type="domain" description="BTB" evidence="1">
    <location>
        <begin position="170"/>
        <end position="231"/>
    </location>
</feature>